<accession>A0A6D2HNX9</accession>
<gene>
    <name evidence="2" type="ORF">MERR_LOCUS4999</name>
</gene>
<dbReference type="Proteomes" id="UP000467841">
    <property type="component" value="Unassembled WGS sequence"/>
</dbReference>
<reference evidence="2" key="1">
    <citation type="submission" date="2020-01" db="EMBL/GenBank/DDBJ databases">
        <authorList>
            <person name="Mishra B."/>
        </authorList>
    </citation>
    <scope>NUCLEOTIDE SEQUENCE [LARGE SCALE GENOMIC DNA]</scope>
</reference>
<comment type="caution">
    <text evidence="2">The sequence shown here is derived from an EMBL/GenBank/DDBJ whole genome shotgun (WGS) entry which is preliminary data.</text>
</comment>
<name>A0A6D2HNX9_9BRAS</name>
<evidence type="ECO:0000313" key="2">
    <source>
        <dbReference type="EMBL" id="CAA7017764.1"/>
    </source>
</evidence>
<dbReference type="Pfam" id="PF07727">
    <property type="entry name" value="RVT_2"/>
    <property type="match status" value="1"/>
</dbReference>
<dbReference type="AlphaFoldDB" id="A0A6D2HNX9"/>
<evidence type="ECO:0000259" key="1">
    <source>
        <dbReference type="Pfam" id="PF07727"/>
    </source>
</evidence>
<dbReference type="EMBL" id="CACVBM020000333">
    <property type="protein sequence ID" value="CAA7017764.1"/>
    <property type="molecule type" value="Genomic_DNA"/>
</dbReference>
<proteinExistence type="predicted"/>
<protein>
    <recommendedName>
        <fullName evidence="1">Reverse transcriptase Ty1/copia-type domain-containing protein</fullName>
    </recommendedName>
</protein>
<organism evidence="2 3">
    <name type="scientific">Microthlaspi erraticum</name>
    <dbReference type="NCBI Taxonomy" id="1685480"/>
    <lineage>
        <taxon>Eukaryota</taxon>
        <taxon>Viridiplantae</taxon>
        <taxon>Streptophyta</taxon>
        <taxon>Embryophyta</taxon>
        <taxon>Tracheophyta</taxon>
        <taxon>Spermatophyta</taxon>
        <taxon>Magnoliopsida</taxon>
        <taxon>eudicotyledons</taxon>
        <taxon>Gunneridae</taxon>
        <taxon>Pentapetalae</taxon>
        <taxon>rosids</taxon>
        <taxon>malvids</taxon>
        <taxon>Brassicales</taxon>
        <taxon>Brassicaceae</taxon>
        <taxon>Coluteocarpeae</taxon>
        <taxon>Microthlaspi</taxon>
    </lineage>
</organism>
<sequence length="124" mass="13931">MLPELASFKDALKLEEWIQAMNEELMALEKTDMWDICSLPPGKHAIGCKWVYKLKLLSNGCLERYKARLVAKGYTQQAGVDFVDTFSPVAKMTTVKTLLAVSAAKNWSLTQLDISNGTWMKKST</sequence>
<dbReference type="InterPro" id="IPR013103">
    <property type="entry name" value="RVT_2"/>
</dbReference>
<dbReference type="OrthoDB" id="1109234at2759"/>
<feature type="domain" description="Reverse transcriptase Ty1/copia-type" evidence="1">
    <location>
        <begin position="32"/>
        <end position="116"/>
    </location>
</feature>
<keyword evidence="3" id="KW-1185">Reference proteome</keyword>
<evidence type="ECO:0000313" key="3">
    <source>
        <dbReference type="Proteomes" id="UP000467841"/>
    </source>
</evidence>